<dbReference type="EC" id="2.9.1.1" evidence="8"/>
<dbReference type="Gene3D" id="3.90.1150.180">
    <property type="match status" value="1"/>
</dbReference>
<evidence type="ECO:0000256" key="2">
    <source>
        <dbReference type="ARBA" id="ARBA00022490"/>
    </source>
</evidence>
<dbReference type="GO" id="GO:0004125">
    <property type="term" value="F:L-seryl-tRNA(Sec) selenium transferase activity"/>
    <property type="evidence" value="ECO:0007669"/>
    <property type="project" value="UniProtKB-EC"/>
</dbReference>
<dbReference type="PANTHER" id="PTHR32328:SF0">
    <property type="entry name" value="L-SERYL-TRNA(SEC) SELENIUM TRANSFERASE"/>
    <property type="match status" value="1"/>
</dbReference>
<organism evidence="10 11">
    <name type="scientific">Blautia caecimuris</name>
    <dbReference type="NCBI Taxonomy" id="1796615"/>
    <lineage>
        <taxon>Bacteria</taxon>
        <taxon>Bacillati</taxon>
        <taxon>Bacillota</taxon>
        <taxon>Clostridia</taxon>
        <taxon>Lachnospirales</taxon>
        <taxon>Lachnospiraceae</taxon>
        <taxon>Blautia</taxon>
    </lineage>
</organism>
<sequence>MNKNEILRQLPKMDRILQEPEAEELCRLYGKNRILGILRQELDSLRKELLEGKATEAAVENAQPTELFISRLLQQARERTKALEEPSYRRVFNATGILLHTNLGRAPLGKRQMEAAFQSMCGFSNLEYRLSEGKRGKRQAHYADMICQITGAEAAVAVNNNAAAVTLILATMAHKKEVIVSRGELIEIGGHFRIPEVMEQSGAFLRETGCTNRTRISDYEQAVTEETAAFLKVHTSNYKIVGFTEETSVEELSALGKKHGIPVIVDLGSGVLVDLEKYGLAHEPTVGEILRKGADVVCFSGDKLLGGPQAGIIVGKKEYIQKMEQHPLMRALRLDKCTTAVLEATFREYFCEKQAWENIPVLKMIARTKDELLAQAEEISWELNSCSCSGKIAVTESSAVIGGGSLPGETMPDYAVEIFPEKETAQQLADRLRLLPVPIVSHIKNDRVLLEMRTISEEEKREFTAELKEVLDEK</sequence>
<keyword evidence="4 8" id="KW-0663">Pyridoxal phosphate</keyword>
<comment type="pathway">
    <text evidence="8">Aminoacyl-tRNA biosynthesis; selenocysteinyl-tRNA(Sec) biosynthesis; selenocysteinyl-tRNA(Sec) from L-seryl-tRNA(Sec) (bacterial route): step 1/1.</text>
</comment>
<comment type="cofactor">
    <cofactor evidence="1 8">
        <name>pyridoxal 5'-phosphate</name>
        <dbReference type="ChEBI" id="CHEBI:597326"/>
    </cofactor>
</comment>
<feature type="modified residue" description="N6-(pyridoxal phosphate)lysine" evidence="8">
    <location>
        <position position="303"/>
    </location>
</feature>
<evidence type="ECO:0000256" key="7">
    <source>
        <dbReference type="ARBA" id="ARBA00044507"/>
    </source>
</evidence>
<comment type="function">
    <text evidence="8">Converts seryl-tRNA(Sec) to selenocysteinyl-tRNA(Sec) required for selenoprotein biosynthesis.</text>
</comment>
<evidence type="ECO:0000256" key="8">
    <source>
        <dbReference type="HAMAP-Rule" id="MF_00423"/>
    </source>
</evidence>
<comment type="catalytic activity">
    <reaction evidence="8">
        <text>L-seryl-tRNA(Sec) + selenophosphate + H(+) = L-selenocysteinyl-tRNA(Sec) + phosphate</text>
        <dbReference type="Rhea" id="RHEA:22728"/>
        <dbReference type="Rhea" id="RHEA-COMP:9742"/>
        <dbReference type="Rhea" id="RHEA-COMP:9743"/>
        <dbReference type="ChEBI" id="CHEBI:15378"/>
        <dbReference type="ChEBI" id="CHEBI:16144"/>
        <dbReference type="ChEBI" id="CHEBI:43474"/>
        <dbReference type="ChEBI" id="CHEBI:78533"/>
        <dbReference type="ChEBI" id="CHEBI:78573"/>
        <dbReference type="EC" id="2.9.1.1"/>
    </reaction>
</comment>
<evidence type="ECO:0000256" key="3">
    <source>
        <dbReference type="ARBA" id="ARBA00022679"/>
    </source>
</evidence>
<dbReference type="EMBL" id="JBEPMJ010000002">
    <property type="protein sequence ID" value="MET3749217.1"/>
    <property type="molecule type" value="Genomic_DNA"/>
</dbReference>
<reference evidence="10 11" key="1">
    <citation type="submission" date="2024-06" db="EMBL/GenBank/DDBJ databases">
        <title>Genomic Encyclopedia of Type Strains, Phase IV (KMG-IV): sequencing the most valuable type-strain genomes for metagenomic binning, comparative biology and taxonomic classification.</title>
        <authorList>
            <person name="Goeker M."/>
        </authorList>
    </citation>
    <scope>NUCLEOTIDE SEQUENCE [LARGE SCALE GENOMIC DNA]</scope>
    <source>
        <strain evidence="10 11">DSM 29492</strain>
    </source>
</reference>
<evidence type="ECO:0000256" key="6">
    <source>
        <dbReference type="ARBA" id="ARBA00023266"/>
    </source>
</evidence>
<dbReference type="InterPro" id="IPR015421">
    <property type="entry name" value="PyrdxlP-dep_Trfase_major"/>
</dbReference>
<accession>A0ABV2M1E3</accession>
<comment type="similarity">
    <text evidence="7 8">Belongs to the SelA family.</text>
</comment>
<keyword evidence="5 8" id="KW-0648">Protein biosynthesis</keyword>
<evidence type="ECO:0000259" key="9">
    <source>
        <dbReference type="Pfam" id="PF12390"/>
    </source>
</evidence>
<dbReference type="SUPFAM" id="SSF53383">
    <property type="entry name" value="PLP-dependent transferases"/>
    <property type="match status" value="1"/>
</dbReference>
<keyword evidence="3 8" id="KW-0808">Transferase</keyword>
<evidence type="ECO:0000256" key="1">
    <source>
        <dbReference type="ARBA" id="ARBA00001933"/>
    </source>
</evidence>
<dbReference type="NCBIfam" id="TIGR00474">
    <property type="entry name" value="selA"/>
    <property type="match status" value="1"/>
</dbReference>
<dbReference type="InterPro" id="IPR004534">
    <property type="entry name" value="SelA_trans"/>
</dbReference>
<protein>
    <recommendedName>
        <fullName evidence="8">L-seryl-tRNA(Sec) selenium transferase</fullName>
        <ecNumber evidence="8">2.9.1.1</ecNumber>
    </recommendedName>
    <alternativeName>
        <fullName evidence="8">Selenocysteine synthase</fullName>
        <shortName evidence="8">Sec synthase</shortName>
    </alternativeName>
    <alternativeName>
        <fullName evidence="8">Selenocysteinyl-tRNA(Sec) synthase</fullName>
    </alternativeName>
</protein>
<dbReference type="RefSeq" id="WP_257463838.1">
    <property type="nucleotide sequence ID" value="NZ_BAABXP010000003.1"/>
</dbReference>
<dbReference type="Pfam" id="PF03841">
    <property type="entry name" value="SelA"/>
    <property type="match status" value="1"/>
</dbReference>
<dbReference type="PANTHER" id="PTHR32328">
    <property type="entry name" value="L-SERYL-TRNA(SEC) SELENIUM TRANSFERASE"/>
    <property type="match status" value="1"/>
</dbReference>
<keyword evidence="6 8" id="KW-0711">Selenium</keyword>
<keyword evidence="2 8" id="KW-0963">Cytoplasm</keyword>
<dbReference type="InterPro" id="IPR015424">
    <property type="entry name" value="PyrdxlP-dep_Trfase"/>
</dbReference>
<dbReference type="Gene3D" id="3.40.640.10">
    <property type="entry name" value="Type I PLP-dependent aspartate aminotransferase-like (Major domain)"/>
    <property type="match status" value="1"/>
</dbReference>
<comment type="caution">
    <text evidence="10">The sequence shown here is derived from an EMBL/GenBank/DDBJ whole genome shotgun (WGS) entry which is preliminary data.</text>
</comment>
<evidence type="ECO:0000256" key="5">
    <source>
        <dbReference type="ARBA" id="ARBA00022917"/>
    </source>
</evidence>
<dbReference type="Proteomes" id="UP001549106">
    <property type="component" value="Unassembled WGS sequence"/>
</dbReference>
<dbReference type="HAMAP" id="MF_00423">
    <property type="entry name" value="SelA"/>
    <property type="match status" value="1"/>
</dbReference>
<dbReference type="InterPro" id="IPR025862">
    <property type="entry name" value="SelA_trans_N_dom"/>
</dbReference>
<keyword evidence="11" id="KW-1185">Reference proteome</keyword>
<evidence type="ECO:0000313" key="10">
    <source>
        <dbReference type="EMBL" id="MET3749217.1"/>
    </source>
</evidence>
<evidence type="ECO:0000313" key="11">
    <source>
        <dbReference type="Proteomes" id="UP001549106"/>
    </source>
</evidence>
<comment type="subcellular location">
    <subcellularLocation>
        <location evidence="8">Cytoplasm</location>
    </subcellularLocation>
</comment>
<evidence type="ECO:0000256" key="4">
    <source>
        <dbReference type="ARBA" id="ARBA00022898"/>
    </source>
</evidence>
<feature type="domain" description="L-seryl-tRNA selenium transferase N-terminal" evidence="9">
    <location>
        <begin position="7"/>
        <end position="46"/>
    </location>
</feature>
<dbReference type="Pfam" id="PF12390">
    <property type="entry name" value="Se-cys_synth_N"/>
    <property type="match status" value="1"/>
</dbReference>
<name>A0ABV2M1E3_9FIRM</name>
<proteinExistence type="inferred from homology"/>
<dbReference type="InterPro" id="IPR018319">
    <property type="entry name" value="SelA-like"/>
</dbReference>
<gene>
    <name evidence="8" type="primary">selA</name>
    <name evidence="10" type="ORF">ABID24_000440</name>
</gene>